<gene>
    <name evidence="2" type="ORF">J4M89_37170</name>
    <name evidence="1" type="ORF">JIN94_19705</name>
</gene>
<name>A0AAP1V5E0_9BURK</name>
<organism evidence="1 3">
    <name type="scientific">Burkholderia contaminans</name>
    <dbReference type="NCBI Taxonomy" id="488447"/>
    <lineage>
        <taxon>Bacteria</taxon>
        <taxon>Pseudomonadati</taxon>
        <taxon>Pseudomonadota</taxon>
        <taxon>Betaproteobacteria</taxon>
        <taxon>Burkholderiales</taxon>
        <taxon>Burkholderiaceae</taxon>
        <taxon>Burkholderia</taxon>
        <taxon>Burkholderia cepacia complex</taxon>
    </lineage>
</organism>
<dbReference type="AlphaFoldDB" id="A0AAP1V5E0"/>
<dbReference type="Proteomes" id="UP000664048">
    <property type="component" value="Unassembled WGS sequence"/>
</dbReference>
<keyword evidence="4" id="KW-1185">Reference proteome</keyword>
<proteinExistence type="predicted"/>
<evidence type="ECO:0000313" key="1">
    <source>
        <dbReference type="EMBL" id="MBK1932118.1"/>
    </source>
</evidence>
<comment type="caution">
    <text evidence="1">The sequence shown here is derived from an EMBL/GenBank/DDBJ whole genome shotgun (WGS) entry which is preliminary data.</text>
</comment>
<accession>A0AAP1V5E0</accession>
<dbReference type="RefSeq" id="WP_105771080.1">
    <property type="nucleotide sequence ID" value="NZ_JAENHZ010000008.1"/>
</dbReference>
<dbReference type="Proteomes" id="UP000611459">
    <property type="component" value="Unassembled WGS sequence"/>
</dbReference>
<evidence type="ECO:0000313" key="3">
    <source>
        <dbReference type="Proteomes" id="UP000611459"/>
    </source>
</evidence>
<reference evidence="1" key="1">
    <citation type="submission" date="2021-01" db="EMBL/GenBank/DDBJ databases">
        <title>Outbreak of Burkholderia contaminns endophthalmitis traced to a clinical ventilation system.</title>
        <authorList>
            <person name="Lipuma J."/>
            <person name="Spilker T."/>
            <person name="Kratholm J."/>
        </authorList>
    </citation>
    <scope>NUCLEOTIDE SEQUENCE</scope>
    <source>
        <strain evidence="1">HI4954</strain>
    </source>
</reference>
<evidence type="ECO:0000313" key="2">
    <source>
        <dbReference type="EMBL" id="MBO1835027.1"/>
    </source>
</evidence>
<dbReference type="EMBL" id="JAENIB010000007">
    <property type="protein sequence ID" value="MBK1932118.1"/>
    <property type="molecule type" value="Genomic_DNA"/>
</dbReference>
<dbReference type="EMBL" id="JAGEMX010000025">
    <property type="protein sequence ID" value="MBO1835027.1"/>
    <property type="molecule type" value="Genomic_DNA"/>
</dbReference>
<protein>
    <submittedName>
        <fullName evidence="1">Uncharacterized protein</fullName>
    </submittedName>
</protein>
<sequence>MKSRFKQSNLPRRSAKKIQIGLQLAGLKPIILSNSSNWVFNLEVAVASRLEAAPKFGNEFVQANFPIIVSARNG</sequence>
<reference evidence="2 4" key="2">
    <citation type="submission" date="2021-03" db="EMBL/GenBank/DDBJ databases">
        <title>Clinical course, treatment and visual outcome of an outbreak of Burkholderia contaminans endophthalmitis following cataract surgery.</title>
        <authorList>
            <person name="Lind C."/>
            <person name="Olsen K."/>
            <person name="Angelsen N.K."/>
            <person name="Krefting E.A."/>
            <person name="Fossen K."/>
            <person name="Gravningen K."/>
            <person name="Depoorter E."/>
            <person name="Vandamme P."/>
            <person name="Bertelsen G."/>
        </authorList>
    </citation>
    <scope>NUCLEOTIDE SEQUENCE [LARGE SCALE GENOMIC DNA]</scope>
    <source>
        <strain evidence="2 4">51242556</strain>
    </source>
</reference>
<evidence type="ECO:0000313" key="4">
    <source>
        <dbReference type="Proteomes" id="UP000664048"/>
    </source>
</evidence>